<dbReference type="Pfam" id="PF13620">
    <property type="entry name" value="CarboxypepD_reg"/>
    <property type="match status" value="1"/>
</dbReference>
<dbReference type="PANTHER" id="PTHR30069">
    <property type="entry name" value="TONB-DEPENDENT OUTER MEMBRANE RECEPTOR"/>
    <property type="match status" value="1"/>
</dbReference>
<evidence type="ECO:0000256" key="2">
    <source>
        <dbReference type="ARBA" id="ARBA00022448"/>
    </source>
</evidence>
<evidence type="ECO:0000313" key="10">
    <source>
        <dbReference type="Proteomes" id="UP001500657"/>
    </source>
</evidence>
<dbReference type="Gene3D" id="2.60.40.1120">
    <property type="entry name" value="Carboxypeptidase-like, regulatory domain"/>
    <property type="match status" value="1"/>
</dbReference>
<dbReference type="EMBL" id="BAAAFO010000001">
    <property type="protein sequence ID" value="GAA0243057.1"/>
    <property type="molecule type" value="Genomic_DNA"/>
</dbReference>
<keyword evidence="10" id="KW-1185">Reference proteome</keyword>
<dbReference type="SUPFAM" id="SSF56935">
    <property type="entry name" value="Porins"/>
    <property type="match status" value="1"/>
</dbReference>
<feature type="signal peptide" evidence="7">
    <location>
        <begin position="1"/>
        <end position="25"/>
    </location>
</feature>
<sequence length="1008" mass="109478">MNTTFHVLKKGLLASLIAGSVATLAAGPGVVWAQSANATLRGTGPANTEVTARNVATGATRRTRTGADGSYALPGLPPGTYQVDAGPGTERTVTLTVASTATLDLQPTAAAAAPSTASATTLGGVSVSATTLTEVKTPEVGNTISLRQIQTIPQISRNFLEFADTVPGMVFSVDANGNTSLRGGAMNNSSVNVYIDGVGQKSYVKEGGISGQSGSQGNPFPQLAIGEYKVITSNYKAEYDQISSAAVTAQTKSGTNEFHGETYYRYTNDAFRERTPSEREDHSKTPSKEKEYGFALGGPIIQDKMHFFVTYEAKRFDTPRTVVPSADAIPGVAYLPATVADEFGPANLPFEEDLYFGKIDWEPTDRDRFEASAQIRKENQYGGIGDQNAPSAGYSTRNDDKRYTLRWQHSGDAYLNELLFTYEDARNAPTALNYGNGYIYTWQRATDDPALINTGAASPLATQNKGQKGPALQDDLTFYDLDWHGNHVIKMGFKKKMVTLRAADAADVNPQFTYSVTPDGAAATPYKAFFTKPVSGLGLAPTVSTRSHQFGAYIQDDWDITDKFTLNLGVRWDYERTPSYTDFVTPANVVAALNGPNPDPEAPAGQTYAQALALGGIDVNDYISTGRNRSAYRGEWQPRLGFSYDLFGDEAHVIFGGAGRAYDRDLYDYLQLETTKSALPQYTIYFRDPATGLCHRDNTPCYDWDPAYLNGLGNLQALLGPSSNTGTEVDLLNNHLKAPYSDQFSLGMRNAIGEWNTSATVSRILSHDGFAFTLGNRRPDGSFWRDNGQPWGNGVPGFGSLIVGNNGIETRTTQLLLSAEKPYTRESHWGATLAYTYTHAKQNRDINEHYAFDEATIGDYPFITSNAAAKHRFVATGNMDGPWGITLSAKLTLATPLPFNGIGTFPGMVFTGGHDSRPVAGVPSGSKFLVGGKIWGYRDIDFQATKNFDLGHGVTLFGRFDVLNVFNWDNYVNYIPVYADGGVNVSYNRTGNITFVPRTFKFEVGLNF</sequence>
<dbReference type="InterPro" id="IPR036942">
    <property type="entry name" value="Beta-barrel_TonB_sf"/>
</dbReference>
<feature type="chain" id="PRO_5045664988" evidence="7">
    <location>
        <begin position="26"/>
        <end position="1008"/>
    </location>
</feature>
<organism evidence="9 10">
    <name type="scientific">Rhodanobacter caeni</name>
    <dbReference type="NCBI Taxonomy" id="657654"/>
    <lineage>
        <taxon>Bacteria</taxon>
        <taxon>Pseudomonadati</taxon>
        <taxon>Pseudomonadota</taxon>
        <taxon>Gammaproteobacteria</taxon>
        <taxon>Lysobacterales</taxon>
        <taxon>Rhodanobacteraceae</taxon>
        <taxon>Rhodanobacter</taxon>
    </lineage>
</organism>
<dbReference type="InterPro" id="IPR057601">
    <property type="entry name" value="Oar-like_b-barrel"/>
</dbReference>
<proteinExistence type="predicted"/>
<comment type="subcellular location">
    <subcellularLocation>
        <location evidence="1">Cell outer membrane</location>
        <topology evidence="1">Multi-pass membrane protein</topology>
    </subcellularLocation>
</comment>
<keyword evidence="2" id="KW-0813">Transport</keyword>
<dbReference type="SUPFAM" id="SSF49452">
    <property type="entry name" value="Starch-binding domain-like"/>
    <property type="match status" value="1"/>
</dbReference>
<keyword evidence="9" id="KW-0675">Receptor</keyword>
<keyword evidence="4" id="KW-0812">Transmembrane</keyword>
<gene>
    <name evidence="9" type="ORF">GCM10009126_05930</name>
</gene>
<dbReference type="Pfam" id="PF25183">
    <property type="entry name" value="OMP_b-brl_4"/>
    <property type="match status" value="2"/>
</dbReference>
<dbReference type="Proteomes" id="UP001500657">
    <property type="component" value="Unassembled WGS sequence"/>
</dbReference>
<dbReference type="PANTHER" id="PTHR30069:SF46">
    <property type="entry name" value="OAR PROTEIN"/>
    <property type="match status" value="1"/>
</dbReference>
<keyword evidence="5" id="KW-0472">Membrane</keyword>
<feature type="domain" description="TonB-dependent transporter Oar-like beta-barrel" evidence="8">
    <location>
        <begin position="345"/>
        <end position="884"/>
    </location>
</feature>
<dbReference type="InterPro" id="IPR013784">
    <property type="entry name" value="Carb-bd-like_fold"/>
</dbReference>
<feature type="domain" description="TonB-dependent transporter Oar-like beta-barrel" evidence="8">
    <location>
        <begin position="251"/>
        <end position="326"/>
    </location>
</feature>
<reference evidence="9 10" key="1">
    <citation type="journal article" date="2019" name="Int. J. Syst. Evol. Microbiol.">
        <title>The Global Catalogue of Microorganisms (GCM) 10K type strain sequencing project: providing services to taxonomists for standard genome sequencing and annotation.</title>
        <authorList>
            <consortium name="The Broad Institute Genomics Platform"/>
            <consortium name="The Broad Institute Genome Sequencing Center for Infectious Disease"/>
            <person name="Wu L."/>
            <person name="Ma J."/>
        </authorList>
    </citation>
    <scope>NUCLEOTIDE SEQUENCE [LARGE SCALE GENOMIC DNA]</scope>
    <source>
        <strain evidence="9 10">JCM 16242</strain>
    </source>
</reference>
<evidence type="ECO:0000313" key="9">
    <source>
        <dbReference type="EMBL" id="GAA0243057.1"/>
    </source>
</evidence>
<evidence type="ECO:0000256" key="6">
    <source>
        <dbReference type="ARBA" id="ARBA00023237"/>
    </source>
</evidence>
<keyword evidence="3" id="KW-1134">Transmembrane beta strand</keyword>
<evidence type="ECO:0000259" key="8">
    <source>
        <dbReference type="Pfam" id="PF25183"/>
    </source>
</evidence>
<accession>A0ABN0U9F1</accession>
<evidence type="ECO:0000256" key="7">
    <source>
        <dbReference type="SAM" id="SignalP"/>
    </source>
</evidence>
<evidence type="ECO:0000256" key="5">
    <source>
        <dbReference type="ARBA" id="ARBA00023136"/>
    </source>
</evidence>
<comment type="caution">
    <text evidence="9">The sequence shown here is derived from an EMBL/GenBank/DDBJ whole genome shotgun (WGS) entry which is preliminary data.</text>
</comment>
<name>A0ABN0U9F1_9GAMM</name>
<dbReference type="RefSeq" id="WP_343879997.1">
    <property type="nucleotide sequence ID" value="NZ_BAAAFO010000001.1"/>
</dbReference>
<evidence type="ECO:0000256" key="1">
    <source>
        <dbReference type="ARBA" id="ARBA00004571"/>
    </source>
</evidence>
<evidence type="ECO:0000256" key="3">
    <source>
        <dbReference type="ARBA" id="ARBA00022452"/>
    </source>
</evidence>
<protein>
    <submittedName>
        <fullName evidence="9">TonB-dependent receptor</fullName>
    </submittedName>
</protein>
<evidence type="ECO:0000256" key="4">
    <source>
        <dbReference type="ARBA" id="ARBA00022692"/>
    </source>
</evidence>
<dbReference type="InterPro" id="IPR039426">
    <property type="entry name" value="TonB-dep_rcpt-like"/>
</dbReference>
<keyword evidence="6" id="KW-0998">Cell outer membrane</keyword>
<keyword evidence="7" id="KW-0732">Signal</keyword>
<dbReference type="Gene3D" id="2.40.170.20">
    <property type="entry name" value="TonB-dependent receptor, beta-barrel domain"/>
    <property type="match status" value="1"/>
</dbReference>